<comment type="caution">
    <text evidence="1">The sequence shown here is derived from an EMBL/GenBank/DDBJ whole genome shotgun (WGS) entry which is preliminary data.</text>
</comment>
<reference evidence="1" key="2">
    <citation type="submission" date="2022-01" db="EMBL/GenBank/DDBJ databases">
        <authorList>
            <person name="Yamashiro T."/>
            <person name="Shiraishi A."/>
            <person name="Satake H."/>
            <person name="Nakayama K."/>
        </authorList>
    </citation>
    <scope>NUCLEOTIDE SEQUENCE</scope>
</reference>
<dbReference type="EMBL" id="BQNB010012828">
    <property type="protein sequence ID" value="GJT08416.1"/>
    <property type="molecule type" value="Genomic_DNA"/>
</dbReference>
<organism evidence="1 2">
    <name type="scientific">Tanacetum coccineum</name>
    <dbReference type="NCBI Taxonomy" id="301880"/>
    <lineage>
        <taxon>Eukaryota</taxon>
        <taxon>Viridiplantae</taxon>
        <taxon>Streptophyta</taxon>
        <taxon>Embryophyta</taxon>
        <taxon>Tracheophyta</taxon>
        <taxon>Spermatophyta</taxon>
        <taxon>Magnoliopsida</taxon>
        <taxon>eudicotyledons</taxon>
        <taxon>Gunneridae</taxon>
        <taxon>Pentapetalae</taxon>
        <taxon>asterids</taxon>
        <taxon>campanulids</taxon>
        <taxon>Asterales</taxon>
        <taxon>Asteraceae</taxon>
        <taxon>Asteroideae</taxon>
        <taxon>Anthemideae</taxon>
        <taxon>Anthemidinae</taxon>
        <taxon>Tanacetum</taxon>
    </lineage>
</organism>
<accession>A0ABQ5B4L4</accession>
<name>A0ABQ5B4L4_9ASTR</name>
<gene>
    <name evidence="1" type="ORF">Tco_0842878</name>
</gene>
<protein>
    <submittedName>
        <fullName evidence="1">Uncharacterized protein</fullName>
    </submittedName>
</protein>
<reference evidence="1" key="1">
    <citation type="journal article" date="2022" name="Int. J. Mol. Sci.">
        <title>Draft Genome of Tanacetum Coccineum: Genomic Comparison of Closely Related Tanacetum-Family Plants.</title>
        <authorList>
            <person name="Yamashiro T."/>
            <person name="Shiraishi A."/>
            <person name="Nakayama K."/>
            <person name="Satake H."/>
        </authorList>
    </citation>
    <scope>NUCLEOTIDE SEQUENCE</scope>
</reference>
<evidence type="ECO:0000313" key="1">
    <source>
        <dbReference type="EMBL" id="GJT08416.1"/>
    </source>
</evidence>
<proteinExistence type="predicted"/>
<sequence>MSPPTIRGLEIEVEELSFRWVMKELSIRGEVCSCAREVSNCGERWWWGDVVRGGGGEGAVVSKKWWSCGESSVKKKWWY</sequence>
<evidence type="ECO:0000313" key="2">
    <source>
        <dbReference type="Proteomes" id="UP001151760"/>
    </source>
</evidence>
<dbReference type="Proteomes" id="UP001151760">
    <property type="component" value="Unassembled WGS sequence"/>
</dbReference>
<keyword evidence="2" id="KW-1185">Reference proteome</keyword>